<name>C8NIM8_9LACT</name>
<evidence type="ECO:0000313" key="1">
    <source>
        <dbReference type="EMBL" id="EEW36425.1"/>
    </source>
</evidence>
<dbReference type="SUPFAM" id="SSF48452">
    <property type="entry name" value="TPR-like"/>
    <property type="match status" value="1"/>
</dbReference>
<dbReference type="Gene3D" id="1.20.58.320">
    <property type="entry name" value="TPR-like"/>
    <property type="match status" value="1"/>
</dbReference>
<dbReference type="STRING" id="638301.HMPREF0444_1773"/>
<dbReference type="InterPro" id="IPR010323">
    <property type="entry name" value="DUF924"/>
</dbReference>
<evidence type="ECO:0008006" key="3">
    <source>
        <dbReference type="Google" id="ProtNLM"/>
    </source>
</evidence>
<comment type="caution">
    <text evidence="1">The sequence shown here is derived from an EMBL/GenBank/DDBJ whole genome shotgun (WGS) entry which is preliminary data.</text>
</comment>
<accession>C8NIM8</accession>
<keyword evidence="2" id="KW-1185">Reference proteome</keyword>
<dbReference type="HOGENOM" id="CLU_065010_2_0_9"/>
<protein>
    <recommendedName>
        <fullName evidence="3">DUF924 domain-containing protein</fullName>
    </recommendedName>
</protein>
<dbReference type="Pfam" id="PF06041">
    <property type="entry name" value="DUF924"/>
    <property type="match status" value="1"/>
</dbReference>
<dbReference type="AlphaFoldDB" id="C8NIM8"/>
<dbReference type="GeneID" id="78412468"/>
<organism evidence="1 2">
    <name type="scientific">Granulicatella adiacens ATCC 49175</name>
    <dbReference type="NCBI Taxonomy" id="638301"/>
    <lineage>
        <taxon>Bacteria</taxon>
        <taxon>Bacillati</taxon>
        <taxon>Bacillota</taxon>
        <taxon>Bacilli</taxon>
        <taxon>Lactobacillales</taxon>
        <taxon>Carnobacteriaceae</taxon>
        <taxon>Granulicatella</taxon>
    </lineage>
</organism>
<sequence length="178" mass="21283">MIVSPQEVLEFWFKECEASDWFKKSEEFDAEIRTRFLPTYEAIVSGETVHWRKTSRGRLAEIIVLDQFSRNMFREDAKAFSADSLALMLAQEALPYWKELTVDEQGFLVMPFMHSESLWIHDWAAKWFDEPGLERRKKYEMAHRAIIEQFGRYPHRNQILGRKSTIEEEQFLEKHKGF</sequence>
<dbReference type="InterPro" id="IPR011990">
    <property type="entry name" value="TPR-like_helical_dom_sf"/>
</dbReference>
<reference evidence="1 2" key="1">
    <citation type="submission" date="2009-08" db="EMBL/GenBank/DDBJ databases">
        <authorList>
            <person name="Muzny D."/>
            <person name="Qin X."/>
            <person name="Deng J."/>
            <person name="Jiang H."/>
            <person name="Liu Y."/>
            <person name="Qu J."/>
            <person name="Song X.-Z."/>
            <person name="Zhang L."/>
            <person name="Thornton R."/>
            <person name="Coyle M."/>
            <person name="Francisco L."/>
            <person name="Jackson L."/>
            <person name="Javaid M."/>
            <person name="Korchina V."/>
            <person name="Kovar C."/>
            <person name="Mata R."/>
            <person name="Mathew T."/>
            <person name="Ngo R."/>
            <person name="Nguyen L."/>
            <person name="Nguyen N."/>
            <person name="Okwuonu G."/>
            <person name="Ongeri F."/>
            <person name="Pham C."/>
            <person name="Simmons D."/>
            <person name="Wilczek-Boney K."/>
            <person name="Hale W."/>
            <person name="Jakkamsetti A."/>
            <person name="Pham P."/>
            <person name="Ruth R."/>
            <person name="San Lucas F."/>
            <person name="Warren J."/>
            <person name="Zhang J."/>
            <person name="Zhao Z."/>
            <person name="Zhou C."/>
            <person name="Zhu D."/>
            <person name="Lee S."/>
            <person name="Bess C."/>
            <person name="Blankenburg K."/>
            <person name="Forbes L."/>
            <person name="Fu Q."/>
            <person name="Gubbala S."/>
            <person name="Hirani K."/>
            <person name="Jayaseelan J.C."/>
            <person name="Lara F."/>
            <person name="Munidasa M."/>
            <person name="Palculict T."/>
            <person name="Patil S."/>
            <person name="Pu L.-L."/>
            <person name="Saada N."/>
            <person name="Tang L."/>
            <person name="Weissenberger G."/>
            <person name="Zhu Y."/>
            <person name="Hemphill L."/>
            <person name="Shang Y."/>
            <person name="Youmans B."/>
            <person name="Ayvaz T."/>
            <person name="Ross M."/>
            <person name="Santibanez J."/>
            <person name="Aqrawi P."/>
            <person name="Gross S."/>
            <person name="Joshi V."/>
            <person name="Fowler G."/>
            <person name="Nazareth L."/>
            <person name="Reid J."/>
            <person name="Worley K."/>
            <person name="Petrosino J."/>
            <person name="Highlander S."/>
            <person name="Gibbs R."/>
        </authorList>
    </citation>
    <scope>NUCLEOTIDE SEQUENCE [LARGE SCALE GENOMIC DNA]</scope>
    <source>
        <strain evidence="1 2">ATCC 49175</strain>
    </source>
</reference>
<evidence type="ECO:0000313" key="2">
    <source>
        <dbReference type="Proteomes" id="UP000005926"/>
    </source>
</evidence>
<dbReference type="Gene3D" id="1.25.40.10">
    <property type="entry name" value="Tetratricopeptide repeat domain"/>
    <property type="match status" value="1"/>
</dbReference>
<gene>
    <name evidence="1" type="ORF">HMPREF0444_1773</name>
</gene>
<dbReference type="Proteomes" id="UP000005926">
    <property type="component" value="Unassembled WGS sequence"/>
</dbReference>
<dbReference type="RefSeq" id="WP_005606378.1">
    <property type="nucleotide sequence ID" value="NZ_CP102283.1"/>
</dbReference>
<dbReference type="EMBL" id="ACKZ01000029">
    <property type="protein sequence ID" value="EEW36425.1"/>
    <property type="molecule type" value="Genomic_DNA"/>
</dbReference>
<dbReference type="eggNOG" id="COG3803">
    <property type="taxonomic scope" value="Bacteria"/>
</dbReference>
<proteinExistence type="predicted"/>